<dbReference type="Proteomes" id="UP000243540">
    <property type="component" value="Unassembled WGS sequence"/>
</dbReference>
<protein>
    <submittedName>
        <fullName evidence="1">Uncharacterized protein</fullName>
    </submittedName>
</protein>
<name>A0A1Y2SVH4_9BIFI</name>
<evidence type="ECO:0000313" key="1">
    <source>
        <dbReference type="EMBL" id="OTA29268.1"/>
    </source>
</evidence>
<dbReference type="AlphaFoldDB" id="A0A1Y2SVH4"/>
<evidence type="ECO:0000313" key="2">
    <source>
        <dbReference type="Proteomes" id="UP000243540"/>
    </source>
</evidence>
<reference evidence="1 2" key="1">
    <citation type="submission" date="2017-04" db="EMBL/GenBank/DDBJ databases">
        <title>Draft genome sequences of Alloscardovia macacae UMA81211 and UMA81212 isolated from the feces of a rhesus macaque (Macaca mulatta).</title>
        <authorList>
            <person name="Albert K."/>
            <person name="Sela D.A."/>
        </authorList>
    </citation>
    <scope>NUCLEOTIDE SEQUENCE [LARGE SCALE GENOMIC DNA]</scope>
    <source>
        <strain evidence="1 2">UMA81212</strain>
    </source>
</reference>
<dbReference type="EMBL" id="NEKC01000007">
    <property type="protein sequence ID" value="OTA29268.1"/>
    <property type="molecule type" value="Genomic_DNA"/>
</dbReference>
<dbReference type="STRING" id="1160091.B9T39_03885"/>
<accession>A0A1Y2SVH4</accession>
<sequence length="234" mass="26444">MTSFLNTVEKKEFTHRLLLWGEKLPVLSALAARKAKLTAPPLARTQSTGGQPLVNLSMSDLYDKCEMLLADMATSLTSHHTQEWRKLLPYLLEHVDTLVTKEGFPAFYAHFCMLDNQLTNAVKRPEDKYLSGQCVQCGRELFAPKRARELECPRCHTLNDLTTTRADLDVQRQLLAERYLFTGPLDQVTTVYNMFNCSDLSSRQVLALLESGVIRGVKTGKNMCFVDTRSLARA</sequence>
<proteinExistence type="predicted"/>
<organism evidence="1 2">
    <name type="scientific">Alloscardovia macacae</name>
    <dbReference type="NCBI Taxonomy" id="1160091"/>
    <lineage>
        <taxon>Bacteria</taxon>
        <taxon>Bacillati</taxon>
        <taxon>Actinomycetota</taxon>
        <taxon>Actinomycetes</taxon>
        <taxon>Bifidobacteriales</taxon>
        <taxon>Bifidobacteriaceae</taxon>
        <taxon>Alloscardovia</taxon>
    </lineage>
</organism>
<comment type="caution">
    <text evidence="1">The sequence shown here is derived from an EMBL/GenBank/DDBJ whole genome shotgun (WGS) entry which is preliminary data.</text>
</comment>
<gene>
    <name evidence="1" type="ORF">B9T39_03885</name>
</gene>